<sequence>MPYAEGRVYYDADSHVMEREGWLTEYAEPSARELLRSFGADKVQRARRAETDIRHRYDDQERRAQAEQTLMTMKGWESFGGTDAGERSRALDLLGFSAQLVFSTVASEQFWYYEHPELMYGGTRALNRAIVDWCSVDRRLLPVGFVPLADPERSVAELEAAIELGCDGVIVPSVAPPEFSPAHPAYDRFWATLQDADMPFFLHVCTGGALVPDAYRNNGRTPPADFLGGGENIRSKDYMGMQVPPQTFLTMLVLDGVFDRFPTLRCGCIEQGGLWVAPWMKQLDIAQMAFGRTEPDLRALSMRPSDFVRRQVKFTAFFVEPLDWLIEQAGPDLFMFGTDFPHTEGGTDPLGAAEKFLAGSDEKVKDRFFAGNFAELMGSRVAKVRP</sequence>
<dbReference type="Proteomes" id="UP000586947">
    <property type="component" value="Unassembled WGS sequence"/>
</dbReference>
<dbReference type="Pfam" id="PF04909">
    <property type="entry name" value="Amidohydro_2"/>
    <property type="match status" value="1"/>
</dbReference>
<proteinExistence type="predicted"/>
<accession>A0A840W7F4</accession>
<reference evidence="3 4" key="1">
    <citation type="submission" date="2020-08" db="EMBL/GenBank/DDBJ databases">
        <title>Sequencing the genomes of 1000 actinobacteria strains.</title>
        <authorList>
            <person name="Klenk H.-P."/>
        </authorList>
    </citation>
    <scope>NUCLEOTIDE SEQUENCE [LARGE SCALE GENOMIC DNA]</scope>
    <source>
        <strain evidence="3 4">DSM 103125</strain>
    </source>
</reference>
<feature type="domain" description="Amidohydrolase-related" evidence="2">
    <location>
        <begin position="121"/>
        <end position="372"/>
    </location>
</feature>
<dbReference type="GO" id="GO:0019748">
    <property type="term" value="P:secondary metabolic process"/>
    <property type="evidence" value="ECO:0007669"/>
    <property type="project" value="TreeGrafter"/>
</dbReference>
<evidence type="ECO:0000259" key="2">
    <source>
        <dbReference type="Pfam" id="PF04909"/>
    </source>
</evidence>
<dbReference type="InterPro" id="IPR032465">
    <property type="entry name" value="ACMSD"/>
</dbReference>
<dbReference type="InterPro" id="IPR006680">
    <property type="entry name" value="Amidohydro-rel"/>
</dbReference>
<organism evidence="3 4">
    <name type="scientific">Micromonospora parathelypteridis</name>
    <dbReference type="NCBI Taxonomy" id="1839617"/>
    <lineage>
        <taxon>Bacteria</taxon>
        <taxon>Bacillati</taxon>
        <taxon>Actinomycetota</taxon>
        <taxon>Actinomycetes</taxon>
        <taxon>Micromonosporales</taxon>
        <taxon>Micromonosporaceae</taxon>
        <taxon>Micromonospora</taxon>
    </lineage>
</organism>
<dbReference type="Gene3D" id="3.20.20.140">
    <property type="entry name" value="Metal-dependent hydrolases"/>
    <property type="match status" value="1"/>
</dbReference>
<dbReference type="PANTHER" id="PTHR21240">
    <property type="entry name" value="2-AMINO-3-CARBOXYLMUCONATE-6-SEMIALDEHYDE DECARBOXYLASE"/>
    <property type="match status" value="1"/>
</dbReference>
<dbReference type="EMBL" id="JACHDP010000001">
    <property type="protein sequence ID" value="MBB5480978.1"/>
    <property type="molecule type" value="Genomic_DNA"/>
</dbReference>
<dbReference type="GO" id="GO:0016787">
    <property type="term" value="F:hydrolase activity"/>
    <property type="evidence" value="ECO:0007669"/>
    <property type="project" value="UniProtKB-KW"/>
</dbReference>
<evidence type="ECO:0000256" key="1">
    <source>
        <dbReference type="ARBA" id="ARBA00023239"/>
    </source>
</evidence>
<keyword evidence="3" id="KW-0378">Hydrolase</keyword>
<dbReference type="PANTHER" id="PTHR21240:SF28">
    <property type="entry name" value="ISO-OROTATE DECARBOXYLASE (EUROFUNG)"/>
    <property type="match status" value="1"/>
</dbReference>
<dbReference type="RefSeq" id="WP_184185704.1">
    <property type="nucleotide sequence ID" value="NZ_BMNF01000004.1"/>
</dbReference>
<gene>
    <name evidence="3" type="ORF">HNR20_005483</name>
</gene>
<dbReference type="GO" id="GO:0016831">
    <property type="term" value="F:carboxy-lyase activity"/>
    <property type="evidence" value="ECO:0007669"/>
    <property type="project" value="InterPro"/>
</dbReference>
<evidence type="ECO:0000313" key="3">
    <source>
        <dbReference type="EMBL" id="MBB5480978.1"/>
    </source>
</evidence>
<dbReference type="SUPFAM" id="SSF51556">
    <property type="entry name" value="Metallo-dependent hydrolases"/>
    <property type="match status" value="1"/>
</dbReference>
<dbReference type="AlphaFoldDB" id="A0A840W7F4"/>
<name>A0A840W7F4_9ACTN</name>
<protein>
    <submittedName>
        <fullName evidence="3">Putative TIM-barrel fold metal-dependent hydrolase</fullName>
    </submittedName>
</protein>
<evidence type="ECO:0000313" key="4">
    <source>
        <dbReference type="Proteomes" id="UP000586947"/>
    </source>
</evidence>
<comment type="caution">
    <text evidence="3">The sequence shown here is derived from an EMBL/GenBank/DDBJ whole genome shotgun (WGS) entry which is preliminary data.</text>
</comment>
<dbReference type="InterPro" id="IPR032466">
    <property type="entry name" value="Metal_Hydrolase"/>
</dbReference>
<keyword evidence="4" id="KW-1185">Reference proteome</keyword>
<keyword evidence="1" id="KW-0456">Lyase</keyword>
<dbReference type="GO" id="GO:0005737">
    <property type="term" value="C:cytoplasm"/>
    <property type="evidence" value="ECO:0007669"/>
    <property type="project" value="TreeGrafter"/>
</dbReference>